<dbReference type="EMBL" id="MN739179">
    <property type="protein sequence ID" value="QHS92427.1"/>
    <property type="molecule type" value="Genomic_DNA"/>
</dbReference>
<organism evidence="1">
    <name type="scientific">viral metagenome</name>
    <dbReference type="NCBI Taxonomy" id="1070528"/>
    <lineage>
        <taxon>unclassified sequences</taxon>
        <taxon>metagenomes</taxon>
        <taxon>organismal metagenomes</taxon>
    </lineage>
</organism>
<sequence length="206" mass="24174">MTSHHLSPHEVYRIYEEYRTSFILDLSVIQQAVTSPDGLDELQIEQWLQEHCYYVIESHLIDDFRAKLDHNLHLAHSRQDESYRQHICHKLKIDVDPTTWAYIPNKVRIRLKIDGLTTGLTLDPSLCQLLQVPSDHIFQLRGQILHLFHLYIYQHQLQNQYDRKVLTPDDALTQWLTPLGSGEIEYTFYNLFTHLKGIVDHGSGSC</sequence>
<name>A0A6C0BJ83_9ZZZZ</name>
<protein>
    <submittedName>
        <fullName evidence="1">Uncharacterized protein</fullName>
    </submittedName>
</protein>
<dbReference type="InterPro" id="IPR036885">
    <property type="entry name" value="SWIB_MDM2_dom_sf"/>
</dbReference>
<accession>A0A6C0BJ83</accession>
<proteinExistence type="predicted"/>
<dbReference type="AlphaFoldDB" id="A0A6C0BJ83"/>
<evidence type="ECO:0000313" key="1">
    <source>
        <dbReference type="EMBL" id="QHS92427.1"/>
    </source>
</evidence>
<dbReference type="SUPFAM" id="SSF47592">
    <property type="entry name" value="SWIB/MDM2 domain"/>
    <property type="match status" value="1"/>
</dbReference>
<reference evidence="1" key="1">
    <citation type="journal article" date="2020" name="Nature">
        <title>Giant virus diversity and host interactions through global metagenomics.</title>
        <authorList>
            <person name="Schulz F."/>
            <person name="Roux S."/>
            <person name="Paez-Espino D."/>
            <person name="Jungbluth S."/>
            <person name="Walsh D.A."/>
            <person name="Denef V.J."/>
            <person name="McMahon K.D."/>
            <person name="Konstantinidis K.T."/>
            <person name="Eloe-Fadrosh E.A."/>
            <person name="Kyrpides N.C."/>
            <person name="Woyke T."/>
        </authorList>
    </citation>
    <scope>NUCLEOTIDE SEQUENCE</scope>
    <source>
        <strain evidence="1">GVMAG-M-3300014204-73</strain>
    </source>
</reference>